<accession>A0A1H3ZKH0</accession>
<dbReference type="AlphaFoldDB" id="A0A1H3ZKH0"/>
<keyword evidence="3" id="KW-1185">Reference proteome</keyword>
<dbReference type="OrthoDB" id="667567at2"/>
<evidence type="ECO:0000313" key="2">
    <source>
        <dbReference type="EMBL" id="SEA23752.1"/>
    </source>
</evidence>
<dbReference type="RefSeq" id="WP_091397936.1">
    <property type="nucleotide sequence ID" value="NZ_FNQY01000011.1"/>
</dbReference>
<dbReference type="EMBL" id="FNQY01000011">
    <property type="protein sequence ID" value="SEA23752.1"/>
    <property type="molecule type" value="Genomic_DNA"/>
</dbReference>
<reference evidence="2 3" key="1">
    <citation type="submission" date="2016-10" db="EMBL/GenBank/DDBJ databases">
        <authorList>
            <person name="de Groot N.N."/>
        </authorList>
    </citation>
    <scope>NUCLEOTIDE SEQUENCE [LARGE SCALE GENOMIC DNA]</scope>
    <source>
        <strain evidence="2 3">Vu-144</strain>
    </source>
</reference>
<sequence>MAKRQLYSIEFPVRCSPNILYSFLATPAGLQEWFADLVDQREGVFSFTWGGGKPEKAKVVAAEENVSIRYSWLHEDPKEYFEFKIDTAEVSNQTILTVSAFAEKNDIKDESMMWEHQVKELFHRLGS</sequence>
<dbReference type="STRING" id="551991.SAMN05192529_11160"/>
<dbReference type="InterPro" id="IPR023393">
    <property type="entry name" value="START-like_dom_sf"/>
</dbReference>
<dbReference type="Pfam" id="PF19569">
    <property type="entry name" value="START_2"/>
    <property type="match status" value="1"/>
</dbReference>
<dbReference type="Gene3D" id="3.30.530.20">
    <property type="match status" value="1"/>
</dbReference>
<protein>
    <submittedName>
        <fullName evidence="2">Uncharacterized conserved protein YndB, AHSA1/START domain</fullName>
    </submittedName>
</protein>
<evidence type="ECO:0000259" key="1">
    <source>
        <dbReference type="Pfam" id="PF19569"/>
    </source>
</evidence>
<name>A0A1H3ZKH0_9BACT</name>
<dbReference type="SUPFAM" id="SSF55961">
    <property type="entry name" value="Bet v1-like"/>
    <property type="match status" value="1"/>
</dbReference>
<evidence type="ECO:0000313" key="3">
    <source>
        <dbReference type="Proteomes" id="UP000199041"/>
    </source>
</evidence>
<dbReference type="InterPro" id="IPR045736">
    <property type="entry name" value="START_2"/>
</dbReference>
<gene>
    <name evidence="2" type="ORF">SAMN05192529_11160</name>
</gene>
<dbReference type="Proteomes" id="UP000199041">
    <property type="component" value="Unassembled WGS sequence"/>
</dbReference>
<proteinExistence type="predicted"/>
<organism evidence="2 3">
    <name type="scientific">Arachidicoccus rhizosphaerae</name>
    <dbReference type="NCBI Taxonomy" id="551991"/>
    <lineage>
        <taxon>Bacteria</taxon>
        <taxon>Pseudomonadati</taxon>
        <taxon>Bacteroidota</taxon>
        <taxon>Chitinophagia</taxon>
        <taxon>Chitinophagales</taxon>
        <taxon>Chitinophagaceae</taxon>
        <taxon>Arachidicoccus</taxon>
    </lineage>
</organism>
<feature type="domain" description="START-like" evidence="1">
    <location>
        <begin position="1"/>
        <end position="126"/>
    </location>
</feature>